<protein>
    <submittedName>
        <fullName evidence="1">Uncharacterized protein</fullName>
    </submittedName>
</protein>
<name>A0A5P1EKN1_ASPOF</name>
<dbReference type="Gramene" id="ONK64600">
    <property type="protein sequence ID" value="ONK64600"/>
    <property type="gene ID" value="A4U43_C07F27830"/>
</dbReference>
<organism evidence="1 2">
    <name type="scientific">Asparagus officinalis</name>
    <name type="common">Garden asparagus</name>
    <dbReference type="NCBI Taxonomy" id="4686"/>
    <lineage>
        <taxon>Eukaryota</taxon>
        <taxon>Viridiplantae</taxon>
        <taxon>Streptophyta</taxon>
        <taxon>Embryophyta</taxon>
        <taxon>Tracheophyta</taxon>
        <taxon>Spermatophyta</taxon>
        <taxon>Magnoliopsida</taxon>
        <taxon>Liliopsida</taxon>
        <taxon>Asparagales</taxon>
        <taxon>Asparagaceae</taxon>
        <taxon>Asparagoideae</taxon>
        <taxon>Asparagus</taxon>
    </lineage>
</organism>
<feature type="non-terminal residue" evidence="1">
    <location>
        <position position="66"/>
    </location>
</feature>
<keyword evidence="2" id="KW-1185">Reference proteome</keyword>
<sequence length="66" mass="7289">MPFYSKSSHPDKILTLFSSIPPITRRKPSQKALTTALNLLVEAGGLDLAGTLLRYCRDDLKMSPNV</sequence>
<dbReference type="Proteomes" id="UP000243459">
    <property type="component" value="Chromosome 7"/>
</dbReference>
<dbReference type="EMBL" id="CM007387">
    <property type="protein sequence ID" value="ONK64600.1"/>
    <property type="molecule type" value="Genomic_DNA"/>
</dbReference>
<evidence type="ECO:0000313" key="2">
    <source>
        <dbReference type="Proteomes" id="UP000243459"/>
    </source>
</evidence>
<gene>
    <name evidence="1" type="ORF">A4U43_C07F27830</name>
</gene>
<proteinExistence type="predicted"/>
<accession>A0A5P1EKN1</accession>
<evidence type="ECO:0000313" key="1">
    <source>
        <dbReference type="EMBL" id="ONK64600.1"/>
    </source>
</evidence>
<reference evidence="2" key="1">
    <citation type="journal article" date="2017" name="Nat. Commun.">
        <title>The asparagus genome sheds light on the origin and evolution of a young Y chromosome.</title>
        <authorList>
            <person name="Harkess A."/>
            <person name="Zhou J."/>
            <person name="Xu C."/>
            <person name="Bowers J.E."/>
            <person name="Van der Hulst R."/>
            <person name="Ayyampalayam S."/>
            <person name="Mercati F."/>
            <person name="Riccardi P."/>
            <person name="McKain M.R."/>
            <person name="Kakrana A."/>
            <person name="Tang H."/>
            <person name="Ray J."/>
            <person name="Groenendijk J."/>
            <person name="Arikit S."/>
            <person name="Mathioni S.M."/>
            <person name="Nakano M."/>
            <person name="Shan H."/>
            <person name="Telgmann-Rauber A."/>
            <person name="Kanno A."/>
            <person name="Yue Z."/>
            <person name="Chen H."/>
            <person name="Li W."/>
            <person name="Chen Y."/>
            <person name="Xu X."/>
            <person name="Zhang Y."/>
            <person name="Luo S."/>
            <person name="Chen H."/>
            <person name="Gao J."/>
            <person name="Mao Z."/>
            <person name="Pires J.C."/>
            <person name="Luo M."/>
            <person name="Kudrna D."/>
            <person name="Wing R.A."/>
            <person name="Meyers B.C."/>
            <person name="Yi K."/>
            <person name="Kong H."/>
            <person name="Lavrijsen P."/>
            <person name="Sunseri F."/>
            <person name="Falavigna A."/>
            <person name="Ye Y."/>
            <person name="Leebens-Mack J.H."/>
            <person name="Chen G."/>
        </authorList>
    </citation>
    <scope>NUCLEOTIDE SEQUENCE [LARGE SCALE GENOMIC DNA]</scope>
    <source>
        <strain evidence="2">cv. DH0086</strain>
    </source>
</reference>
<dbReference type="AlphaFoldDB" id="A0A5P1EKN1"/>